<comment type="caution">
    <text evidence="2">The sequence shown here is derived from an EMBL/GenBank/DDBJ whole genome shotgun (WGS) entry which is preliminary data.</text>
</comment>
<dbReference type="Proteomes" id="UP000554766">
    <property type="component" value="Unassembled WGS sequence"/>
</dbReference>
<reference evidence="2 3" key="1">
    <citation type="journal article" date="2020" name="Nat. Commun.">
        <title>The structures of two archaeal type IV pili illuminate evolutionary relationships.</title>
        <authorList>
            <person name="Wang F."/>
            <person name="Baquero D.P."/>
            <person name="Su Z."/>
            <person name="Beltran L.C."/>
            <person name="Prangishvili D."/>
            <person name="Krupovic M."/>
            <person name="Egelman E.H."/>
        </authorList>
    </citation>
    <scope>NUCLEOTIDE SEQUENCE [LARGE SCALE GENOMIC DNA]</scope>
    <source>
        <strain evidence="2 3">2GA</strain>
    </source>
</reference>
<accession>A0A7L4P739</accession>
<proteinExistence type="predicted"/>
<dbReference type="GeneID" id="5056352"/>
<dbReference type="RefSeq" id="WP_011900119.1">
    <property type="nucleotide sequence ID" value="NZ_JAAVJF010000001.1"/>
</dbReference>
<protein>
    <submittedName>
        <fullName evidence="2">Uncharacterized protein</fullName>
    </submittedName>
</protein>
<dbReference type="OMA" id="SRTIWSP"/>
<name>A0A7L4P739_9CREN</name>
<keyword evidence="3" id="KW-1185">Reference proteome</keyword>
<feature type="transmembrane region" description="Helical" evidence="1">
    <location>
        <begin position="90"/>
        <end position="106"/>
    </location>
</feature>
<keyword evidence="1" id="KW-1133">Transmembrane helix</keyword>
<gene>
    <name evidence="2" type="ORF">HC235_02520</name>
</gene>
<organism evidence="2 3">
    <name type="scientific">Pyrobaculum arsenaticum</name>
    <dbReference type="NCBI Taxonomy" id="121277"/>
    <lineage>
        <taxon>Archaea</taxon>
        <taxon>Thermoproteota</taxon>
        <taxon>Thermoprotei</taxon>
        <taxon>Thermoproteales</taxon>
        <taxon>Thermoproteaceae</taxon>
        <taxon>Pyrobaculum</taxon>
    </lineage>
</organism>
<evidence type="ECO:0000256" key="1">
    <source>
        <dbReference type="SAM" id="Phobius"/>
    </source>
</evidence>
<evidence type="ECO:0000313" key="2">
    <source>
        <dbReference type="EMBL" id="NYR14851.1"/>
    </source>
</evidence>
<evidence type="ECO:0000313" key="3">
    <source>
        <dbReference type="Proteomes" id="UP000554766"/>
    </source>
</evidence>
<keyword evidence="1" id="KW-0472">Membrane</keyword>
<keyword evidence="1" id="KW-0812">Transmembrane</keyword>
<dbReference type="AlphaFoldDB" id="A0A7L4P739"/>
<sequence length="109" mass="11246">MRGLLSAMLFLLAAGYVGINIVGLPPLLVAENLVLATVYASLGAATLLRYGKTALLATTLIAAFNAGRVSRSVWSPTTGFGPLAAEHAPLLLYLIAVAALAAALLLREK</sequence>
<dbReference type="EMBL" id="JAAVJF010000001">
    <property type="protein sequence ID" value="NYR14851.1"/>
    <property type="molecule type" value="Genomic_DNA"/>
</dbReference>